<gene>
    <name evidence="2" type="ORF">S03H2_39122</name>
</gene>
<name>X1FRU8_9ZZZZ</name>
<feature type="compositionally biased region" description="Basic and acidic residues" evidence="1">
    <location>
        <begin position="29"/>
        <end position="43"/>
    </location>
</feature>
<accession>X1FRU8</accession>
<organism evidence="2">
    <name type="scientific">marine sediment metagenome</name>
    <dbReference type="NCBI Taxonomy" id="412755"/>
    <lineage>
        <taxon>unclassified sequences</taxon>
        <taxon>metagenomes</taxon>
        <taxon>ecological metagenomes</taxon>
    </lineage>
</organism>
<feature type="region of interest" description="Disordered" evidence="1">
    <location>
        <begin position="1"/>
        <end position="50"/>
    </location>
</feature>
<proteinExistence type="predicted"/>
<evidence type="ECO:0000313" key="2">
    <source>
        <dbReference type="EMBL" id="GAH47712.1"/>
    </source>
</evidence>
<comment type="caution">
    <text evidence="2">The sequence shown here is derived from an EMBL/GenBank/DDBJ whole genome shotgun (WGS) entry which is preliminary data.</text>
</comment>
<dbReference type="AlphaFoldDB" id="X1FRU8"/>
<reference evidence="2" key="1">
    <citation type="journal article" date="2014" name="Front. Microbiol.">
        <title>High frequency of phylogenetically diverse reductive dehalogenase-homologous genes in deep subseafloor sedimentary metagenomes.</title>
        <authorList>
            <person name="Kawai M."/>
            <person name="Futagami T."/>
            <person name="Toyoda A."/>
            <person name="Takaki Y."/>
            <person name="Nishi S."/>
            <person name="Hori S."/>
            <person name="Arai W."/>
            <person name="Tsubouchi T."/>
            <person name="Morono Y."/>
            <person name="Uchiyama I."/>
            <person name="Ito T."/>
            <person name="Fujiyama A."/>
            <person name="Inagaki F."/>
            <person name="Takami H."/>
        </authorList>
    </citation>
    <scope>NUCLEOTIDE SEQUENCE</scope>
    <source>
        <strain evidence="2">Expedition CK06-06</strain>
    </source>
</reference>
<protein>
    <submittedName>
        <fullName evidence="2">Uncharacterized protein</fullName>
    </submittedName>
</protein>
<sequence>MLGVKKNTIYGWKRRWKHKKPRLSNKPQPTKEEAPQESTKEEAPQEITPESVADALLKRVVDALTEHERLLAEINECKRLTLEMGKALETERQEKDRILKIHNDQVKTRRVTDSETLRRLAKL</sequence>
<dbReference type="EMBL" id="BARU01024161">
    <property type="protein sequence ID" value="GAH47712.1"/>
    <property type="molecule type" value="Genomic_DNA"/>
</dbReference>
<evidence type="ECO:0000256" key="1">
    <source>
        <dbReference type="SAM" id="MobiDB-lite"/>
    </source>
</evidence>
<feature type="compositionally biased region" description="Basic residues" evidence="1">
    <location>
        <begin position="12"/>
        <end position="23"/>
    </location>
</feature>